<accession>A0A1T5GCP8</accession>
<reference evidence="9" key="1">
    <citation type="submission" date="2017-02" db="EMBL/GenBank/DDBJ databases">
        <authorList>
            <person name="Varghese N."/>
            <person name="Submissions S."/>
        </authorList>
    </citation>
    <scope>NUCLEOTIDE SEQUENCE [LARGE SCALE GENOMIC DNA]</scope>
    <source>
        <strain evidence="9">DSM 22270</strain>
    </source>
</reference>
<proteinExistence type="inferred from homology"/>
<evidence type="ECO:0000256" key="4">
    <source>
        <dbReference type="ARBA" id="ARBA00022898"/>
    </source>
</evidence>
<dbReference type="OrthoDB" id="9803665at2"/>
<evidence type="ECO:0000313" key="8">
    <source>
        <dbReference type="EMBL" id="SKC06190.1"/>
    </source>
</evidence>
<organism evidence="8 9">
    <name type="scientific">Dyadobacter psychrophilus</name>
    <dbReference type="NCBI Taxonomy" id="651661"/>
    <lineage>
        <taxon>Bacteria</taxon>
        <taxon>Pseudomonadati</taxon>
        <taxon>Bacteroidota</taxon>
        <taxon>Cytophagia</taxon>
        <taxon>Cytophagales</taxon>
        <taxon>Spirosomataceae</taxon>
        <taxon>Dyadobacter</taxon>
    </lineage>
</organism>
<name>A0A1T5GCP8_9BACT</name>
<dbReference type="RefSeq" id="WP_082216432.1">
    <property type="nucleotide sequence ID" value="NZ_FUZA01000005.1"/>
</dbReference>
<evidence type="ECO:0000256" key="6">
    <source>
        <dbReference type="PIRSR" id="PIRSR602129-50"/>
    </source>
</evidence>
<comment type="cofactor">
    <cofactor evidence="1 6 7">
        <name>pyridoxal 5'-phosphate</name>
        <dbReference type="ChEBI" id="CHEBI:597326"/>
    </cofactor>
</comment>
<dbReference type="AlphaFoldDB" id="A0A1T5GCP8"/>
<dbReference type="InterPro" id="IPR015421">
    <property type="entry name" value="PyrdxlP-dep_Trfase_major"/>
</dbReference>
<sequence length="466" mass="51267">MNIKLEEDLAHWDMILEDVKNRSLDFLNHLNDLPTYAPDQRAEAEVLEMNGSGTLKSLEMFREKYQKLMVASPGPRYWGFVTGGATPAAIAGDWLTAVFDQNTQGTKGSGDVSAIVEKETIRLLCQLLGLPEDFNGGFVTGATMSNFTGLAVGRQWAGKKIGVDVSREGMSSEIVVMAATPHSSVIKSLSMLGFGSNNLFKINVLAGREAMDLADLEAKLIEHNGQPIIVNCSAGTVNTVDFDDIAAIVALKEKYSFWLHIDAAFGGFAACSPAHSHLLAGWEQADSITIDCHKWVNVPYDSAVILVRKQHDRLQVETFQNTNAPYLGDPSENFSYLNFLPENSRRFRALPAWFGLVAYGKSGYQWIVENSIARANELGNYITGSVFFELAAPVRLNVVTFRLRGTEETMGFLDQMNKNGKVFMTPTTLDGISCVRAAFVNYRTTAADIVTAINEMEAAYHIVLKH</sequence>
<keyword evidence="5 7" id="KW-0456">Lyase</keyword>
<dbReference type="InterPro" id="IPR002129">
    <property type="entry name" value="PyrdxlP-dep_de-COase"/>
</dbReference>
<keyword evidence="4 6" id="KW-0663">Pyridoxal phosphate</keyword>
<evidence type="ECO:0000313" key="9">
    <source>
        <dbReference type="Proteomes" id="UP000190897"/>
    </source>
</evidence>
<dbReference type="Pfam" id="PF00282">
    <property type="entry name" value="Pyridoxal_deC"/>
    <property type="match status" value="1"/>
</dbReference>
<dbReference type="Gene3D" id="3.40.640.10">
    <property type="entry name" value="Type I PLP-dependent aspartate aminotransferase-like (Major domain)"/>
    <property type="match status" value="1"/>
</dbReference>
<keyword evidence="3" id="KW-0210">Decarboxylase</keyword>
<evidence type="ECO:0000256" key="5">
    <source>
        <dbReference type="ARBA" id="ARBA00023239"/>
    </source>
</evidence>
<dbReference type="InterPro" id="IPR015424">
    <property type="entry name" value="PyrdxlP-dep_Trfase"/>
</dbReference>
<dbReference type="Gene3D" id="3.90.1150.10">
    <property type="entry name" value="Aspartate Aminotransferase, domain 1"/>
    <property type="match status" value="1"/>
</dbReference>
<comment type="similarity">
    <text evidence="2 7">Belongs to the group II decarboxylase family.</text>
</comment>
<dbReference type="InterPro" id="IPR010977">
    <property type="entry name" value="Aromatic_deC"/>
</dbReference>
<keyword evidence="9" id="KW-1185">Reference proteome</keyword>
<evidence type="ECO:0000256" key="2">
    <source>
        <dbReference type="ARBA" id="ARBA00009533"/>
    </source>
</evidence>
<dbReference type="PANTHER" id="PTHR11999">
    <property type="entry name" value="GROUP II PYRIDOXAL-5-PHOSPHATE DECARBOXYLASE"/>
    <property type="match status" value="1"/>
</dbReference>
<protein>
    <submittedName>
        <fullName evidence="8">Glutamate or tyrosine decarboxylase</fullName>
    </submittedName>
</protein>
<dbReference type="SUPFAM" id="SSF53383">
    <property type="entry name" value="PLP-dependent transferases"/>
    <property type="match status" value="1"/>
</dbReference>
<evidence type="ECO:0000256" key="7">
    <source>
        <dbReference type="RuleBase" id="RU000382"/>
    </source>
</evidence>
<gene>
    <name evidence="8" type="ORF">SAMN05660293_03938</name>
</gene>
<dbReference type="GO" id="GO:0016831">
    <property type="term" value="F:carboxy-lyase activity"/>
    <property type="evidence" value="ECO:0007669"/>
    <property type="project" value="UniProtKB-KW"/>
</dbReference>
<dbReference type="STRING" id="651661.SAMN05660293_03938"/>
<evidence type="ECO:0000256" key="1">
    <source>
        <dbReference type="ARBA" id="ARBA00001933"/>
    </source>
</evidence>
<feature type="modified residue" description="N6-(pyridoxal phosphate)lysine" evidence="6">
    <location>
        <position position="294"/>
    </location>
</feature>
<evidence type="ECO:0000256" key="3">
    <source>
        <dbReference type="ARBA" id="ARBA00022793"/>
    </source>
</evidence>
<dbReference type="GO" id="GO:0019752">
    <property type="term" value="P:carboxylic acid metabolic process"/>
    <property type="evidence" value="ECO:0007669"/>
    <property type="project" value="InterPro"/>
</dbReference>
<dbReference type="Proteomes" id="UP000190897">
    <property type="component" value="Unassembled WGS sequence"/>
</dbReference>
<dbReference type="GO" id="GO:0030170">
    <property type="term" value="F:pyridoxal phosphate binding"/>
    <property type="evidence" value="ECO:0007669"/>
    <property type="project" value="InterPro"/>
</dbReference>
<dbReference type="EMBL" id="FUZA01000005">
    <property type="protein sequence ID" value="SKC06190.1"/>
    <property type="molecule type" value="Genomic_DNA"/>
</dbReference>
<dbReference type="PANTHER" id="PTHR11999:SF70">
    <property type="entry name" value="MIP05841P"/>
    <property type="match status" value="1"/>
</dbReference>
<dbReference type="InterPro" id="IPR015422">
    <property type="entry name" value="PyrdxlP-dep_Trfase_small"/>
</dbReference>